<evidence type="ECO:0000313" key="1">
    <source>
        <dbReference type="EMBL" id="TVU17988.1"/>
    </source>
</evidence>
<dbReference type="Gramene" id="TVU17988">
    <property type="protein sequence ID" value="TVU17988"/>
    <property type="gene ID" value="EJB05_34051"/>
</dbReference>
<dbReference type="Proteomes" id="UP000324897">
    <property type="component" value="Chromosome 7"/>
</dbReference>
<gene>
    <name evidence="1" type="ORF">EJB05_34051</name>
</gene>
<evidence type="ECO:0000313" key="2">
    <source>
        <dbReference type="Proteomes" id="UP000324897"/>
    </source>
</evidence>
<keyword evidence="2" id="KW-1185">Reference proteome</keyword>
<comment type="caution">
    <text evidence="1">The sequence shown here is derived from an EMBL/GenBank/DDBJ whole genome shotgun (WGS) entry which is preliminary data.</text>
</comment>
<protein>
    <submittedName>
        <fullName evidence="1">Uncharacterized protein</fullName>
    </submittedName>
</protein>
<accession>A0A5J9U413</accession>
<sequence length="161" mass="17202">MPSMEALTPYHCCNSGHSEFTCDYNEKVSSNMHEMDGTRGSNICRMLGLYKKKGILDSRTAAACCADLLSRSVRRLLIGYNDLDHPSDHPAFLSRPSSAGLDVNILADANPNPTNPGRVGSSPFWSTATASCSSTTLVGCSCPTLPCEEAEIVPDAQQATT</sequence>
<proteinExistence type="predicted"/>
<reference evidence="1 2" key="1">
    <citation type="journal article" date="2019" name="Sci. Rep.">
        <title>A high-quality genome of Eragrostis curvula grass provides insights into Poaceae evolution and supports new strategies to enhance forage quality.</title>
        <authorList>
            <person name="Carballo J."/>
            <person name="Santos B.A.C.M."/>
            <person name="Zappacosta D."/>
            <person name="Garbus I."/>
            <person name="Selva J.P."/>
            <person name="Gallo C.A."/>
            <person name="Diaz A."/>
            <person name="Albertini E."/>
            <person name="Caccamo M."/>
            <person name="Echenique V."/>
        </authorList>
    </citation>
    <scope>NUCLEOTIDE SEQUENCE [LARGE SCALE GENOMIC DNA]</scope>
    <source>
        <strain evidence="2">cv. Victoria</strain>
        <tissue evidence="1">Leaf</tissue>
    </source>
</reference>
<organism evidence="1 2">
    <name type="scientific">Eragrostis curvula</name>
    <name type="common">weeping love grass</name>
    <dbReference type="NCBI Taxonomy" id="38414"/>
    <lineage>
        <taxon>Eukaryota</taxon>
        <taxon>Viridiplantae</taxon>
        <taxon>Streptophyta</taxon>
        <taxon>Embryophyta</taxon>
        <taxon>Tracheophyta</taxon>
        <taxon>Spermatophyta</taxon>
        <taxon>Magnoliopsida</taxon>
        <taxon>Liliopsida</taxon>
        <taxon>Poales</taxon>
        <taxon>Poaceae</taxon>
        <taxon>PACMAD clade</taxon>
        <taxon>Chloridoideae</taxon>
        <taxon>Eragrostideae</taxon>
        <taxon>Eragrostidinae</taxon>
        <taxon>Eragrostis</taxon>
    </lineage>
</organism>
<name>A0A5J9U413_9POAL</name>
<dbReference type="AlphaFoldDB" id="A0A5J9U413"/>
<dbReference type="EMBL" id="RWGY01000029">
    <property type="protein sequence ID" value="TVU17988.1"/>
    <property type="molecule type" value="Genomic_DNA"/>
</dbReference>